<dbReference type="RefSeq" id="WP_264846837.1">
    <property type="nucleotide sequence ID" value="NZ_BPMA01000031.1"/>
</dbReference>
<dbReference type="InterPro" id="IPR045472">
    <property type="entry name" value="DUF6493"/>
</dbReference>
<evidence type="ECO:0000313" key="7">
    <source>
        <dbReference type="Proteomes" id="UP001208692"/>
    </source>
</evidence>
<gene>
    <name evidence="4" type="ORF">RCZ15_08090</name>
    <name evidence="5" type="ORF">RCZ16_13160</name>
</gene>
<evidence type="ECO:0000259" key="3">
    <source>
        <dbReference type="Pfam" id="PF25149"/>
    </source>
</evidence>
<feature type="domain" description="DUF6493" evidence="1">
    <location>
        <begin position="124"/>
        <end position="326"/>
    </location>
</feature>
<protein>
    <submittedName>
        <fullName evidence="4">Uncharacterized protein</fullName>
    </submittedName>
</protein>
<accession>A0AAV5ATD6</accession>
<feature type="domain" description="DUF7824" evidence="2">
    <location>
        <begin position="445"/>
        <end position="699"/>
    </location>
</feature>
<dbReference type="Pfam" id="PF20103">
    <property type="entry name" value="DUF6493"/>
    <property type="match status" value="1"/>
</dbReference>
<organism evidence="4 6">
    <name type="scientific">Capnocytophaga catalasegens</name>
    <dbReference type="NCBI Taxonomy" id="1004260"/>
    <lineage>
        <taxon>Bacteria</taxon>
        <taxon>Pseudomonadati</taxon>
        <taxon>Bacteroidota</taxon>
        <taxon>Flavobacteriia</taxon>
        <taxon>Flavobacteriales</taxon>
        <taxon>Flavobacteriaceae</taxon>
        <taxon>Capnocytophaga</taxon>
    </lineage>
</organism>
<dbReference type="Pfam" id="PF25148">
    <property type="entry name" value="DUF7824"/>
    <property type="match status" value="1"/>
</dbReference>
<dbReference type="InterPro" id="IPR056727">
    <property type="entry name" value="DUF7825"/>
</dbReference>
<evidence type="ECO:0000313" key="6">
    <source>
        <dbReference type="Proteomes" id="UP001207736"/>
    </source>
</evidence>
<sequence length="951" mass="109575">MDKILKLIANLDFAGILKHNAALTDSDRLDTMQRLRILNHMNDDHFPRHQLKKPEIYTYNSKIYFAHLYAMITLVREEADLERCIITNIGYNNTEYTIDPFALLGTDYIEEVEAFFALFPADNYYKVLVKNVRKGNYSLSFPFLWSFYKKGWIAFDEELFVKRLLEHNSFYRSIPADVRFLLKHPEAIEEVLLKLYRVEAKVLDLSKWKSENPNHKTNDAGATKVTAYWDEVFELLQEKGYQIPRYFVGNLLESLLNHWKKPHLYWHCRLIDFLQPTTAELIDNQQTLFAILGTGQVSLINFALNKIQLIYTEKNFNHEVFLENFPLAFTVEKAAKAMLQGLSVVEALHKAKPIAISYRDQLAVLLMNPDAKLQEATAKLLINHFSDSQLSEVVAPYDIYLKEKTKALFAKAGISLESLPAEELPTLATDTELQSAEILSEAFPPITFPQTWDKLLFHIGDTIREKRPADIDTLLAGFLQLQDQFPTDITKQLKSYIKQVNKGMQDTIMDLLFVFFSCLIEEKTLPKNVDLDKEYDELKKLFGKVSVDEHSIAEQRYQFLRRYVHGSQRLPFLGRKIELLLEKINHKDTLPFLSTPTHYPFYVSADSLIGGLLAYEQAGKQPDLEDLIVACNRLLPKVSDEAKALAKTLKGAYAEAINYYLGNTEAINPTAELMPLWTQITRIKNPDADLSAYFPAEVSAIPSVGKPLHFDIEIIKDSNSYNGKITYTWYNLQLSQNGTIKSFNRFSADKYTEKFDRLYYNGGNISTIYERSDVEYILSLSPYYVDGYLCNYVPDTAMGNEVAELEWGMFSMQFLLENNLRVHHSGWIYVGVCLLFEKKPSRDLATEYILQCLSHGQSLDYLAKVIGILLAGKYAPINRFIEYLDRPLPYAQVKDFQRKAMEQFFIHLDLQEQPTNTKKLINYYEELSASSSEPMPEAVTEKIANIKKKKK</sequence>
<dbReference type="EMBL" id="BQKB01000023">
    <property type="protein sequence ID" value="GJM52999.1"/>
    <property type="molecule type" value="Genomic_DNA"/>
</dbReference>
<comment type="caution">
    <text evidence="4">The sequence shown here is derived from an EMBL/GenBank/DDBJ whole genome shotgun (WGS) entry which is preliminary data.</text>
</comment>
<keyword evidence="7" id="KW-1185">Reference proteome</keyword>
<dbReference type="Proteomes" id="UP001207736">
    <property type="component" value="Unassembled WGS sequence"/>
</dbReference>
<evidence type="ECO:0000313" key="4">
    <source>
        <dbReference type="EMBL" id="GJM49834.1"/>
    </source>
</evidence>
<dbReference type="AlphaFoldDB" id="A0AAV5ATD6"/>
<feature type="domain" description="DUF7825" evidence="3">
    <location>
        <begin position="725"/>
        <end position="950"/>
    </location>
</feature>
<evidence type="ECO:0000259" key="2">
    <source>
        <dbReference type="Pfam" id="PF25148"/>
    </source>
</evidence>
<name>A0AAV5ATD6_9FLAO</name>
<dbReference type="EMBL" id="BQKA01000013">
    <property type="protein sequence ID" value="GJM49834.1"/>
    <property type="molecule type" value="Genomic_DNA"/>
</dbReference>
<proteinExistence type="predicted"/>
<reference evidence="4 7" key="1">
    <citation type="submission" date="2021-11" db="EMBL/GenBank/DDBJ databases">
        <title>Draft genome sequence of Capnocytophaga sp. strain KC07075 isolated from cat oral cavity.</title>
        <authorList>
            <person name="Suzuki M."/>
            <person name="Imaoka K."/>
            <person name="Kimura M."/>
            <person name="Morikawa S."/>
            <person name="Maeda K."/>
        </authorList>
    </citation>
    <scope>NUCLEOTIDE SEQUENCE</scope>
    <source>
        <strain evidence="4">KC07075</strain>
        <strain evidence="5 7">KC07079</strain>
    </source>
</reference>
<evidence type="ECO:0000313" key="5">
    <source>
        <dbReference type="EMBL" id="GJM52999.1"/>
    </source>
</evidence>
<dbReference type="Pfam" id="PF25149">
    <property type="entry name" value="DUF7825"/>
    <property type="match status" value="1"/>
</dbReference>
<dbReference type="Proteomes" id="UP001208692">
    <property type="component" value="Unassembled WGS sequence"/>
</dbReference>
<dbReference type="InterPro" id="IPR056726">
    <property type="entry name" value="DUF7824"/>
</dbReference>
<evidence type="ECO:0000259" key="1">
    <source>
        <dbReference type="Pfam" id="PF20103"/>
    </source>
</evidence>